<organism evidence="1 2">
    <name type="scientific">Solanum commersonii</name>
    <name type="common">Commerson's wild potato</name>
    <name type="synonym">Commerson's nightshade</name>
    <dbReference type="NCBI Taxonomy" id="4109"/>
    <lineage>
        <taxon>Eukaryota</taxon>
        <taxon>Viridiplantae</taxon>
        <taxon>Streptophyta</taxon>
        <taxon>Embryophyta</taxon>
        <taxon>Tracheophyta</taxon>
        <taxon>Spermatophyta</taxon>
        <taxon>Magnoliopsida</taxon>
        <taxon>eudicotyledons</taxon>
        <taxon>Gunneridae</taxon>
        <taxon>Pentapetalae</taxon>
        <taxon>asterids</taxon>
        <taxon>lamiids</taxon>
        <taxon>Solanales</taxon>
        <taxon>Solanaceae</taxon>
        <taxon>Solanoideae</taxon>
        <taxon>Solaneae</taxon>
        <taxon>Solanum</taxon>
    </lineage>
</organism>
<reference evidence="1" key="1">
    <citation type="submission" date="2020-09" db="EMBL/GenBank/DDBJ databases">
        <title>De no assembly of potato wild relative species, Solanum commersonii.</title>
        <authorList>
            <person name="Cho K."/>
        </authorList>
    </citation>
    <scope>NUCLEOTIDE SEQUENCE</scope>
    <source>
        <strain evidence="1">LZ3.2</strain>
        <tissue evidence="1">Leaf</tissue>
    </source>
</reference>
<dbReference type="EMBL" id="JACXVP010000034">
    <property type="protein sequence ID" value="KAG5568842.1"/>
    <property type="molecule type" value="Genomic_DNA"/>
</dbReference>
<gene>
    <name evidence="1" type="ORF">H5410_064149</name>
</gene>
<dbReference type="Proteomes" id="UP000824120">
    <property type="component" value="Unassembled WGS sequence"/>
</dbReference>
<keyword evidence="2" id="KW-1185">Reference proteome</keyword>
<sequence>MLSNFDTQLKPLLKLLSCNHWSAKHYIPANVAMDERIINLELSETVGWLAAEFKQVFSFVLKSSIFTSNCWCLPAIAEAFKMMKPNC</sequence>
<protein>
    <submittedName>
        <fullName evidence="1">Uncharacterized protein</fullName>
    </submittedName>
</protein>
<dbReference type="AlphaFoldDB" id="A0A9J5W0B1"/>
<proteinExistence type="predicted"/>
<name>A0A9J5W0B1_SOLCO</name>
<comment type="caution">
    <text evidence="1">The sequence shown here is derived from an EMBL/GenBank/DDBJ whole genome shotgun (WGS) entry which is preliminary data.</text>
</comment>
<evidence type="ECO:0000313" key="1">
    <source>
        <dbReference type="EMBL" id="KAG5568842.1"/>
    </source>
</evidence>
<accession>A0A9J5W0B1</accession>
<evidence type="ECO:0000313" key="2">
    <source>
        <dbReference type="Proteomes" id="UP000824120"/>
    </source>
</evidence>